<dbReference type="Proteomes" id="UP000237105">
    <property type="component" value="Unassembled WGS sequence"/>
</dbReference>
<dbReference type="STRING" id="3476.A0A2P5BC40"/>
<dbReference type="Pfam" id="PF22936">
    <property type="entry name" value="Pol_BBD"/>
    <property type="match status" value="1"/>
</dbReference>
<evidence type="ECO:0000259" key="1">
    <source>
        <dbReference type="Pfam" id="PF22936"/>
    </source>
</evidence>
<comment type="caution">
    <text evidence="2">The sequence shown here is derived from an EMBL/GenBank/DDBJ whole genome shotgun (WGS) entry which is preliminary data.</text>
</comment>
<organism evidence="2 3">
    <name type="scientific">Parasponia andersonii</name>
    <name type="common">Sponia andersonii</name>
    <dbReference type="NCBI Taxonomy" id="3476"/>
    <lineage>
        <taxon>Eukaryota</taxon>
        <taxon>Viridiplantae</taxon>
        <taxon>Streptophyta</taxon>
        <taxon>Embryophyta</taxon>
        <taxon>Tracheophyta</taxon>
        <taxon>Spermatophyta</taxon>
        <taxon>Magnoliopsida</taxon>
        <taxon>eudicotyledons</taxon>
        <taxon>Gunneridae</taxon>
        <taxon>Pentapetalae</taxon>
        <taxon>rosids</taxon>
        <taxon>fabids</taxon>
        <taxon>Rosales</taxon>
        <taxon>Cannabaceae</taxon>
        <taxon>Parasponia</taxon>
    </lineage>
</organism>
<proteinExistence type="predicted"/>
<feature type="domain" description="Retrovirus-related Pol polyprotein from transposon TNT 1-94-like beta-barrel" evidence="1">
    <location>
        <begin position="25"/>
        <end position="105"/>
    </location>
</feature>
<dbReference type="EMBL" id="JXTB01000313">
    <property type="protein sequence ID" value="PON46342.1"/>
    <property type="molecule type" value="Genomic_DNA"/>
</dbReference>
<reference evidence="3" key="1">
    <citation type="submission" date="2016-06" db="EMBL/GenBank/DDBJ databases">
        <title>Parallel loss of symbiosis genes in relatives of nitrogen-fixing non-legume Parasponia.</title>
        <authorList>
            <person name="Van Velzen R."/>
            <person name="Holmer R."/>
            <person name="Bu F."/>
            <person name="Rutten L."/>
            <person name="Van Zeijl A."/>
            <person name="Liu W."/>
            <person name="Santuari L."/>
            <person name="Cao Q."/>
            <person name="Sharma T."/>
            <person name="Shen D."/>
            <person name="Roswanjaya Y."/>
            <person name="Wardhani T."/>
            <person name="Kalhor M.S."/>
            <person name="Jansen J."/>
            <person name="Van den Hoogen J."/>
            <person name="Gungor B."/>
            <person name="Hartog M."/>
            <person name="Hontelez J."/>
            <person name="Verver J."/>
            <person name="Yang W.-C."/>
            <person name="Schijlen E."/>
            <person name="Repin R."/>
            <person name="Schilthuizen M."/>
            <person name="Schranz E."/>
            <person name="Heidstra R."/>
            <person name="Miyata K."/>
            <person name="Fedorova E."/>
            <person name="Kohlen W."/>
            <person name="Bisseling T."/>
            <person name="Smit S."/>
            <person name="Geurts R."/>
        </authorList>
    </citation>
    <scope>NUCLEOTIDE SEQUENCE [LARGE SCALE GENOMIC DNA]</scope>
    <source>
        <strain evidence="3">cv. WU1-14</strain>
    </source>
</reference>
<evidence type="ECO:0000313" key="3">
    <source>
        <dbReference type="Proteomes" id="UP000237105"/>
    </source>
</evidence>
<dbReference type="OrthoDB" id="1166159at2759"/>
<keyword evidence="3" id="KW-1185">Reference proteome</keyword>
<name>A0A2P5BC40_PARAD</name>
<evidence type="ECO:0000313" key="2">
    <source>
        <dbReference type="EMBL" id="PON46342.1"/>
    </source>
</evidence>
<dbReference type="InterPro" id="IPR054722">
    <property type="entry name" value="PolX-like_BBD"/>
</dbReference>
<dbReference type="AlphaFoldDB" id="A0A2P5BC40"/>
<accession>A0A2P5BC40</accession>
<gene>
    <name evidence="2" type="ORF">PanWU01x14_252290</name>
</gene>
<protein>
    <recommendedName>
        <fullName evidence="1">Retrovirus-related Pol polyprotein from transposon TNT 1-94-like beta-barrel domain-containing protein</fullName>
    </recommendedName>
</protein>
<sequence>MENKEDETLLMMVHDNKNKLEVDIWYLDIGYSNHIYGSKSFFSYLNEDYRTTVSFGDHSKINVMRKGDVQIKNNSDSIEIMSNVFYVPDLKSNLLSLGKLQEKGYGDTIKNGICEIYDSKRGLIA</sequence>